<keyword evidence="5 9" id="KW-0694">RNA-binding</keyword>
<feature type="active site" description="Proton acceptor" evidence="9">
    <location>
        <position position="19"/>
    </location>
</feature>
<dbReference type="PROSITE" id="PS01195">
    <property type="entry name" value="PEPT_TRNA_HYDROL_1"/>
    <property type="match status" value="1"/>
</dbReference>
<organism evidence="12 13">
    <name type="scientific">Clostridium aceticum</name>
    <dbReference type="NCBI Taxonomy" id="84022"/>
    <lineage>
        <taxon>Bacteria</taxon>
        <taxon>Bacillati</taxon>
        <taxon>Bacillota</taxon>
        <taxon>Clostridia</taxon>
        <taxon>Eubacteriales</taxon>
        <taxon>Clostridiaceae</taxon>
        <taxon>Clostridium</taxon>
    </lineage>
</organism>
<dbReference type="NCBIfam" id="TIGR00447">
    <property type="entry name" value="pth"/>
    <property type="match status" value="1"/>
</dbReference>
<dbReference type="PROSITE" id="PS01196">
    <property type="entry name" value="PEPT_TRNA_HYDROL_2"/>
    <property type="match status" value="1"/>
</dbReference>
<feature type="binding site" evidence="9">
    <location>
        <position position="14"/>
    </location>
    <ligand>
        <name>tRNA</name>
        <dbReference type="ChEBI" id="CHEBI:17843"/>
    </ligand>
</feature>
<evidence type="ECO:0000313" key="12">
    <source>
        <dbReference type="EMBL" id="AKL93624.1"/>
    </source>
</evidence>
<dbReference type="HAMAP" id="MF_00083">
    <property type="entry name" value="Pept_tRNA_hydro_bact"/>
    <property type="match status" value="1"/>
</dbReference>
<dbReference type="Gene3D" id="3.40.50.1470">
    <property type="entry name" value="Peptidyl-tRNA hydrolase"/>
    <property type="match status" value="1"/>
</dbReference>
<comment type="subunit">
    <text evidence="9">Monomer.</text>
</comment>
<dbReference type="GO" id="GO:0004045">
    <property type="term" value="F:peptidyl-tRNA hydrolase activity"/>
    <property type="evidence" value="ECO:0007669"/>
    <property type="project" value="UniProtKB-UniRule"/>
</dbReference>
<evidence type="ECO:0000256" key="4">
    <source>
        <dbReference type="ARBA" id="ARBA00022801"/>
    </source>
</evidence>
<keyword evidence="13" id="KW-1185">Reference proteome</keyword>
<feature type="binding site" evidence="9">
    <location>
        <position position="64"/>
    </location>
    <ligand>
        <name>tRNA</name>
        <dbReference type="ChEBI" id="CHEBI:17843"/>
    </ligand>
</feature>
<dbReference type="EC" id="3.1.1.29" evidence="1 9"/>
<gene>
    <name evidence="9 12" type="primary">pth</name>
    <name evidence="12" type="ORF">CACET_c01060</name>
</gene>
<dbReference type="InterPro" id="IPR036416">
    <property type="entry name" value="Pept_tRNA_hydro_sf"/>
</dbReference>
<evidence type="ECO:0000313" key="13">
    <source>
        <dbReference type="Proteomes" id="UP000035704"/>
    </source>
</evidence>
<evidence type="ECO:0000256" key="11">
    <source>
        <dbReference type="RuleBase" id="RU004320"/>
    </source>
</evidence>
<dbReference type="PANTHER" id="PTHR17224:SF1">
    <property type="entry name" value="PEPTIDYL-TRNA HYDROLASE"/>
    <property type="match status" value="1"/>
</dbReference>
<feature type="binding site" evidence="9">
    <location>
        <position position="66"/>
    </location>
    <ligand>
        <name>tRNA</name>
        <dbReference type="ChEBI" id="CHEBI:17843"/>
    </ligand>
</feature>
<dbReference type="Pfam" id="PF01195">
    <property type="entry name" value="Pept_tRNA_hydro"/>
    <property type="match status" value="1"/>
</dbReference>
<dbReference type="Proteomes" id="UP000035704">
    <property type="component" value="Chromosome"/>
</dbReference>
<dbReference type="GO" id="GO:0072344">
    <property type="term" value="P:rescue of stalled ribosome"/>
    <property type="evidence" value="ECO:0007669"/>
    <property type="project" value="UniProtKB-UniRule"/>
</dbReference>
<evidence type="ECO:0000256" key="7">
    <source>
        <dbReference type="ARBA" id="ARBA00048707"/>
    </source>
</evidence>
<dbReference type="InterPro" id="IPR018171">
    <property type="entry name" value="Pept_tRNA_hydro_CS"/>
</dbReference>
<dbReference type="PANTHER" id="PTHR17224">
    <property type="entry name" value="PEPTIDYL-TRNA HYDROLASE"/>
    <property type="match status" value="1"/>
</dbReference>
<dbReference type="FunFam" id="3.40.50.1470:FF:000001">
    <property type="entry name" value="Peptidyl-tRNA hydrolase"/>
    <property type="match status" value="1"/>
</dbReference>
<evidence type="ECO:0000256" key="2">
    <source>
        <dbReference type="ARBA" id="ARBA00022490"/>
    </source>
</evidence>
<feature type="binding site" evidence="9">
    <location>
        <position position="112"/>
    </location>
    <ligand>
        <name>tRNA</name>
        <dbReference type="ChEBI" id="CHEBI:17843"/>
    </ligand>
</feature>
<evidence type="ECO:0000256" key="3">
    <source>
        <dbReference type="ARBA" id="ARBA00022555"/>
    </source>
</evidence>
<dbReference type="RefSeq" id="WP_044824619.1">
    <property type="nucleotide sequence ID" value="NZ_CP009687.1"/>
</dbReference>
<dbReference type="SUPFAM" id="SSF53178">
    <property type="entry name" value="Peptidyl-tRNA hydrolase-like"/>
    <property type="match status" value="1"/>
</dbReference>
<evidence type="ECO:0000256" key="9">
    <source>
        <dbReference type="HAMAP-Rule" id="MF_00083"/>
    </source>
</evidence>
<dbReference type="AlphaFoldDB" id="A0A0D8IAZ5"/>
<feature type="site" description="Discriminates between blocked and unblocked aminoacyl-tRNA" evidence="9">
    <location>
        <position position="9"/>
    </location>
</feature>
<dbReference type="CDD" id="cd00462">
    <property type="entry name" value="PTH"/>
    <property type="match status" value="1"/>
</dbReference>
<dbReference type="EMBL" id="CP009687">
    <property type="protein sequence ID" value="AKL93624.1"/>
    <property type="molecule type" value="Genomic_DNA"/>
</dbReference>
<protein>
    <recommendedName>
        <fullName evidence="8 9">Peptidyl-tRNA hydrolase</fullName>
        <shortName evidence="9">Pth</shortName>
        <ecNumber evidence="1 9">3.1.1.29</ecNumber>
    </recommendedName>
</protein>
<evidence type="ECO:0000256" key="6">
    <source>
        <dbReference type="ARBA" id="ARBA00038063"/>
    </source>
</evidence>
<proteinExistence type="inferred from homology"/>
<evidence type="ECO:0000256" key="8">
    <source>
        <dbReference type="ARBA" id="ARBA00050038"/>
    </source>
</evidence>
<evidence type="ECO:0000256" key="10">
    <source>
        <dbReference type="RuleBase" id="RU000673"/>
    </source>
</evidence>
<comment type="function">
    <text evidence="9">Hydrolyzes ribosome-free peptidyl-tRNAs (with 1 or more amino acids incorporated), which drop off the ribosome during protein synthesis, or as a result of ribosome stalling.</text>
</comment>
<accession>A0A0D8IAZ5</accession>
<dbReference type="InterPro" id="IPR001328">
    <property type="entry name" value="Pept_tRNA_hydro"/>
</dbReference>
<dbReference type="GO" id="GO:0005737">
    <property type="term" value="C:cytoplasm"/>
    <property type="evidence" value="ECO:0007669"/>
    <property type="project" value="UniProtKB-SubCell"/>
</dbReference>
<dbReference type="KEGG" id="cace:CACET_c01060"/>
<sequence>MHIIVGLGNPGRKYDGTRHNIGFDAIDLLAHRHDIKVNKLKHKALYGEGFWGGKKVLLAKPQTFMNLSGESLRDMMEFYKVDTKNLVVIYDDIDIEVGSLRIRQKGSAGSHNGMKSIIYQLQSDAFPRVRIGIGKPKFGDLADYVLGRFPKEEINLMREVVEKAVEAVETIVEEGIDLAMNRYNKT</sequence>
<dbReference type="GO" id="GO:0000049">
    <property type="term" value="F:tRNA binding"/>
    <property type="evidence" value="ECO:0007669"/>
    <property type="project" value="UniProtKB-UniRule"/>
</dbReference>
<keyword evidence="3 9" id="KW-0820">tRNA-binding</keyword>
<comment type="similarity">
    <text evidence="6 9 11">Belongs to the PTH family.</text>
</comment>
<keyword evidence="2 9" id="KW-0963">Cytoplasm</keyword>
<reference evidence="12 13" key="1">
    <citation type="submission" date="2014-10" db="EMBL/GenBank/DDBJ databases">
        <title>Genome sequence of Clostridium aceticum DSM 1496.</title>
        <authorList>
            <person name="Poehlein A."/>
            <person name="Schiel-Bengelsdorf B."/>
            <person name="Gottschalk G."/>
            <person name="Duerre P."/>
            <person name="Daniel R."/>
        </authorList>
    </citation>
    <scope>NUCLEOTIDE SEQUENCE [LARGE SCALE GENOMIC DNA]</scope>
    <source>
        <strain evidence="12 13">DSM 1496</strain>
    </source>
</reference>
<dbReference type="STRING" id="84022.CACET_c01060"/>
<comment type="catalytic activity">
    <reaction evidence="7 9 10">
        <text>an N-acyl-L-alpha-aminoacyl-tRNA + H2O = an N-acyl-L-amino acid + a tRNA + H(+)</text>
        <dbReference type="Rhea" id="RHEA:54448"/>
        <dbReference type="Rhea" id="RHEA-COMP:10123"/>
        <dbReference type="Rhea" id="RHEA-COMP:13883"/>
        <dbReference type="ChEBI" id="CHEBI:15377"/>
        <dbReference type="ChEBI" id="CHEBI:15378"/>
        <dbReference type="ChEBI" id="CHEBI:59874"/>
        <dbReference type="ChEBI" id="CHEBI:78442"/>
        <dbReference type="ChEBI" id="CHEBI:138191"/>
        <dbReference type="EC" id="3.1.1.29"/>
    </reaction>
</comment>
<evidence type="ECO:0000256" key="5">
    <source>
        <dbReference type="ARBA" id="ARBA00022884"/>
    </source>
</evidence>
<comment type="function">
    <text evidence="9">Catalyzes the release of premature peptidyl moieties from peptidyl-tRNA molecules trapped in stalled 50S ribosomal subunits, and thus maintains levels of free tRNAs and 50S ribosomes.</text>
</comment>
<dbReference type="PATRIC" id="fig|84022.5.peg.3971"/>
<evidence type="ECO:0000256" key="1">
    <source>
        <dbReference type="ARBA" id="ARBA00013260"/>
    </source>
</evidence>
<dbReference type="GO" id="GO:0006515">
    <property type="term" value="P:protein quality control for misfolded or incompletely synthesized proteins"/>
    <property type="evidence" value="ECO:0007669"/>
    <property type="project" value="UniProtKB-UniRule"/>
</dbReference>
<comment type="subcellular location">
    <subcellularLocation>
        <location evidence="9">Cytoplasm</location>
    </subcellularLocation>
</comment>
<feature type="site" description="Stabilizes the basic form of H active site to accept a proton" evidence="9">
    <location>
        <position position="91"/>
    </location>
</feature>
<dbReference type="OrthoDB" id="9800507at2"/>
<keyword evidence="4 9" id="KW-0378">Hydrolase</keyword>
<name>A0A0D8IAZ5_9CLOT</name>